<dbReference type="Proteomes" id="UP001177670">
    <property type="component" value="Unassembled WGS sequence"/>
</dbReference>
<dbReference type="InterPro" id="IPR028159">
    <property type="entry name" value="RPA_interact_C_dom"/>
</dbReference>
<keyword evidence="5" id="KW-0539">Nucleus</keyword>
<evidence type="ECO:0000256" key="2">
    <source>
        <dbReference type="ARBA" id="ARBA00022723"/>
    </source>
</evidence>
<dbReference type="PANTHER" id="PTHR31742:SF1">
    <property type="entry name" value="RPA-INTERACTING PROTEIN"/>
    <property type="match status" value="1"/>
</dbReference>
<keyword evidence="4" id="KW-0862">Zinc</keyword>
<keyword evidence="3" id="KW-0863">Zinc-finger</keyword>
<feature type="domain" description="RPA-interacting protein N-terminal" evidence="6">
    <location>
        <begin position="24"/>
        <end position="57"/>
    </location>
</feature>
<evidence type="ECO:0000313" key="9">
    <source>
        <dbReference type="Proteomes" id="UP001177670"/>
    </source>
</evidence>
<dbReference type="PANTHER" id="PTHR31742">
    <property type="entry name" value="RPA-INTERACTING PROTEIN RPAIN"/>
    <property type="match status" value="1"/>
</dbReference>
<keyword evidence="9" id="KW-1185">Reference proteome</keyword>
<keyword evidence="2" id="KW-0479">Metal-binding</keyword>
<sequence length="225" mass="26250">MENIRLSPTTMNMKLKNRNSVNRLKHSSPKLQEVLREKCREKMREKRGQLFNKRRFGLEFCSKDVQQTLTEIVRKEFDNLMTTDLHSTFVDNSFLNESLDPEAAFELENEIANEEQWIVQEYERMMQEEIEMLALTADGLADEVICPICQISNLIEKENKVVCRSCDFILNNSVSIKEVGYRINNCVNIHSSQCKEPPGFFPLPENDKISLYLICDKCSTWTLII</sequence>
<evidence type="ECO:0000256" key="3">
    <source>
        <dbReference type="ARBA" id="ARBA00022771"/>
    </source>
</evidence>
<evidence type="ECO:0000256" key="4">
    <source>
        <dbReference type="ARBA" id="ARBA00022833"/>
    </source>
</evidence>
<dbReference type="InterPro" id="IPR028158">
    <property type="entry name" value="RPA_interact_N_dom"/>
</dbReference>
<dbReference type="GO" id="GO:0008270">
    <property type="term" value="F:zinc ion binding"/>
    <property type="evidence" value="ECO:0007669"/>
    <property type="project" value="UniProtKB-KW"/>
</dbReference>
<protein>
    <recommendedName>
        <fullName evidence="10">RPA-interacting protein</fullName>
    </recommendedName>
</protein>
<dbReference type="Pfam" id="PF14768">
    <property type="entry name" value="RPA_interact_C"/>
    <property type="match status" value="1"/>
</dbReference>
<reference evidence="8" key="1">
    <citation type="submission" date="2021-10" db="EMBL/GenBank/DDBJ databases">
        <title>Melipona bicolor Genome sequencing and assembly.</title>
        <authorList>
            <person name="Araujo N.S."/>
            <person name="Arias M.C."/>
        </authorList>
    </citation>
    <scope>NUCLEOTIDE SEQUENCE</scope>
    <source>
        <strain evidence="8">USP_2M_L1-L4_2017</strain>
        <tissue evidence="8">Whole body</tissue>
    </source>
</reference>
<gene>
    <name evidence="8" type="ORF">K0M31_011812</name>
</gene>
<organism evidence="8 9">
    <name type="scientific">Melipona bicolor</name>
    <dbReference type="NCBI Taxonomy" id="60889"/>
    <lineage>
        <taxon>Eukaryota</taxon>
        <taxon>Metazoa</taxon>
        <taxon>Ecdysozoa</taxon>
        <taxon>Arthropoda</taxon>
        <taxon>Hexapoda</taxon>
        <taxon>Insecta</taxon>
        <taxon>Pterygota</taxon>
        <taxon>Neoptera</taxon>
        <taxon>Endopterygota</taxon>
        <taxon>Hymenoptera</taxon>
        <taxon>Apocrita</taxon>
        <taxon>Aculeata</taxon>
        <taxon>Apoidea</taxon>
        <taxon>Anthophila</taxon>
        <taxon>Apidae</taxon>
        <taxon>Melipona</taxon>
    </lineage>
</organism>
<dbReference type="AlphaFoldDB" id="A0AA40GAH0"/>
<evidence type="ECO:0000313" key="8">
    <source>
        <dbReference type="EMBL" id="KAK1134027.1"/>
    </source>
</evidence>
<evidence type="ECO:0000259" key="6">
    <source>
        <dbReference type="Pfam" id="PF14766"/>
    </source>
</evidence>
<comment type="subcellular location">
    <subcellularLocation>
        <location evidence="1">Nucleus</location>
    </subcellularLocation>
</comment>
<dbReference type="GO" id="GO:0006606">
    <property type="term" value="P:protein import into nucleus"/>
    <property type="evidence" value="ECO:0007669"/>
    <property type="project" value="TreeGrafter"/>
</dbReference>
<accession>A0AA40GAH0</accession>
<dbReference type="GO" id="GO:0005634">
    <property type="term" value="C:nucleus"/>
    <property type="evidence" value="ECO:0007669"/>
    <property type="project" value="UniProtKB-SubCell"/>
</dbReference>
<evidence type="ECO:0000256" key="5">
    <source>
        <dbReference type="ARBA" id="ARBA00023242"/>
    </source>
</evidence>
<evidence type="ECO:0000259" key="7">
    <source>
        <dbReference type="Pfam" id="PF14768"/>
    </source>
</evidence>
<evidence type="ECO:0008006" key="10">
    <source>
        <dbReference type="Google" id="ProtNLM"/>
    </source>
</evidence>
<dbReference type="Pfam" id="PF14766">
    <property type="entry name" value="RPA_interact_N"/>
    <property type="match status" value="1"/>
</dbReference>
<name>A0AA40GAH0_9HYME</name>
<comment type="caution">
    <text evidence="8">The sequence shown here is derived from an EMBL/GenBank/DDBJ whole genome shotgun (WGS) entry which is preliminary data.</text>
</comment>
<feature type="domain" description="RPA-interacting protein C-terminal" evidence="7">
    <location>
        <begin position="145"/>
        <end position="222"/>
    </location>
</feature>
<evidence type="ECO:0000256" key="1">
    <source>
        <dbReference type="ARBA" id="ARBA00004123"/>
    </source>
</evidence>
<dbReference type="InterPro" id="IPR028156">
    <property type="entry name" value="RIP"/>
</dbReference>
<dbReference type="EMBL" id="JAHYIQ010000003">
    <property type="protein sequence ID" value="KAK1134027.1"/>
    <property type="molecule type" value="Genomic_DNA"/>
</dbReference>
<proteinExistence type="predicted"/>